<evidence type="ECO:0000313" key="2">
    <source>
        <dbReference type="Proteomes" id="UP001207468"/>
    </source>
</evidence>
<reference evidence="1" key="1">
    <citation type="submission" date="2021-03" db="EMBL/GenBank/DDBJ databases">
        <title>Evolutionary priming and transition to the ectomycorrhizal habit in an iconic lineage of mushroom-forming fungi: is preadaptation a requirement?</title>
        <authorList>
            <consortium name="DOE Joint Genome Institute"/>
            <person name="Looney B.P."/>
            <person name="Miyauchi S."/>
            <person name="Morin E."/>
            <person name="Drula E."/>
            <person name="Courty P.E."/>
            <person name="Chicoki N."/>
            <person name="Fauchery L."/>
            <person name="Kohler A."/>
            <person name="Kuo A."/>
            <person name="LaButti K."/>
            <person name="Pangilinan J."/>
            <person name="Lipzen A."/>
            <person name="Riley R."/>
            <person name="Andreopoulos W."/>
            <person name="He G."/>
            <person name="Johnson J."/>
            <person name="Barry K.W."/>
            <person name="Grigoriev I.V."/>
            <person name="Nagy L."/>
            <person name="Hibbett D."/>
            <person name="Henrissat B."/>
            <person name="Matheny P.B."/>
            <person name="Labbe J."/>
            <person name="Martin A.F."/>
        </authorList>
    </citation>
    <scope>NUCLEOTIDE SEQUENCE</scope>
    <source>
        <strain evidence="1">BPL698</strain>
    </source>
</reference>
<gene>
    <name evidence="1" type="ORF">F5148DRAFT_1287530</name>
</gene>
<protein>
    <submittedName>
        <fullName evidence="1">SFT2-domain-containing protein</fullName>
    </submittedName>
</protein>
<dbReference type="Proteomes" id="UP001207468">
    <property type="component" value="Unassembled WGS sequence"/>
</dbReference>
<name>A0ACC0U252_9AGAM</name>
<comment type="caution">
    <text evidence="1">The sequence shown here is derived from an EMBL/GenBank/DDBJ whole genome shotgun (WGS) entry which is preliminary data.</text>
</comment>
<organism evidence="1 2">
    <name type="scientific">Russula earlei</name>
    <dbReference type="NCBI Taxonomy" id="71964"/>
    <lineage>
        <taxon>Eukaryota</taxon>
        <taxon>Fungi</taxon>
        <taxon>Dikarya</taxon>
        <taxon>Basidiomycota</taxon>
        <taxon>Agaricomycotina</taxon>
        <taxon>Agaricomycetes</taxon>
        <taxon>Russulales</taxon>
        <taxon>Russulaceae</taxon>
        <taxon>Russula</taxon>
    </lineage>
</organism>
<dbReference type="EMBL" id="JAGFNK010000215">
    <property type="protein sequence ID" value="KAI9458036.1"/>
    <property type="molecule type" value="Genomic_DNA"/>
</dbReference>
<proteinExistence type="predicted"/>
<evidence type="ECO:0000313" key="1">
    <source>
        <dbReference type="EMBL" id="KAI9458036.1"/>
    </source>
</evidence>
<sequence>MSSKGWFNLEAAGGTIPETQFFEGEPAFKFLNLTRTQRLYGFAACFAIGLVLSILGTVMLIVGGLASFAVLYALGTIVSLIGTGFLIGVRLLVAFALSNMLSILHTQTKQFAKQLKLMFKPVRVVATIVVLAMIVMIFISAFVIHSSTLCIIFVVLEYLAFLWYTLSYIPYARAAVLKVFGIS</sequence>
<keyword evidence="2" id="KW-1185">Reference proteome</keyword>
<accession>A0ACC0U252</accession>